<evidence type="ECO:0000313" key="2">
    <source>
        <dbReference type="EMBL" id="MFD0780428.1"/>
    </source>
</evidence>
<keyword evidence="3" id="KW-1185">Reference proteome</keyword>
<proteinExistence type="predicted"/>
<name>A0ABW2ZPD1_9MICO</name>
<dbReference type="RefSeq" id="WP_378750689.1">
    <property type="nucleotide sequence ID" value="NZ_JBHSSV010000003.1"/>
</dbReference>
<gene>
    <name evidence="2" type="ORF">ACFQZV_03830</name>
</gene>
<accession>A0ABW2ZPD1</accession>
<evidence type="ECO:0000256" key="1">
    <source>
        <dbReference type="SAM" id="MobiDB-lite"/>
    </source>
</evidence>
<organism evidence="2 3">
    <name type="scientific">Microbacterium koreense</name>
    <dbReference type="NCBI Taxonomy" id="323761"/>
    <lineage>
        <taxon>Bacteria</taxon>
        <taxon>Bacillati</taxon>
        <taxon>Actinomycetota</taxon>
        <taxon>Actinomycetes</taxon>
        <taxon>Micrococcales</taxon>
        <taxon>Microbacteriaceae</taxon>
        <taxon>Microbacterium</taxon>
    </lineage>
</organism>
<evidence type="ECO:0008006" key="4">
    <source>
        <dbReference type="Google" id="ProtNLM"/>
    </source>
</evidence>
<dbReference type="Proteomes" id="UP001597042">
    <property type="component" value="Unassembled WGS sequence"/>
</dbReference>
<protein>
    <recommendedName>
        <fullName evidence="4">DUF2188 domain-containing protein</fullName>
    </recommendedName>
</protein>
<reference evidence="3" key="1">
    <citation type="journal article" date="2019" name="Int. J. Syst. Evol. Microbiol.">
        <title>The Global Catalogue of Microorganisms (GCM) 10K type strain sequencing project: providing services to taxonomists for standard genome sequencing and annotation.</title>
        <authorList>
            <consortium name="The Broad Institute Genomics Platform"/>
            <consortium name="The Broad Institute Genome Sequencing Center for Infectious Disease"/>
            <person name="Wu L."/>
            <person name="Ma J."/>
        </authorList>
    </citation>
    <scope>NUCLEOTIDE SEQUENCE [LARGE SCALE GENOMIC DNA]</scope>
    <source>
        <strain evidence="3">CCUG 50754</strain>
    </source>
</reference>
<comment type="caution">
    <text evidence="2">The sequence shown here is derived from an EMBL/GenBank/DDBJ whole genome shotgun (WGS) entry which is preliminary data.</text>
</comment>
<evidence type="ECO:0000313" key="3">
    <source>
        <dbReference type="Proteomes" id="UP001597042"/>
    </source>
</evidence>
<sequence length="111" mass="12535">MSAGQQGFTLHEIAEGSWRLCDESVDDDHPLKVVAYVERTPEGDFEVVWVRGAPRSIDRFPTHEEVVAAAARVRAERSDRFKPDPIPHLPPLTAVRSSRAGRARRIRPERP</sequence>
<feature type="region of interest" description="Disordered" evidence="1">
    <location>
        <begin position="77"/>
        <end position="111"/>
    </location>
</feature>
<dbReference type="EMBL" id="JBHTIM010000001">
    <property type="protein sequence ID" value="MFD0780428.1"/>
    <property type="molecule type" value="Genomic_DNA"/>
</dbReference>